<comment type="subcellular location">
    <subcellularLocation>
        <location evidence="1">Endomembrane system</location>
        <topology evidence="1">Multi-pass membrane protein</topology>
    </subcellularLocation>
</comment>
<keyword evidence="2 7" id="KW-0812">Transmembrane</keyword>
<keyword evidence="10" id="KW-1185">Reference proteome</keyword>
<dbReference type="GO" id="GO:0016020">
    <property type="term" value="C:membrane"/>
    <property type="evidence" value="ECO:0007669"/>
    <property type="project" value="GOC"/>
</dbReference>
<dbReference type="Pfam" id="PF04116">
    <property type="entry name" value="FA_hydroxylase"/>
    <property type="match status" value="1"/>
</dbReference>
<dbReference type="KEGG" id="vff:VITFI_CDS3140"/>
<dbReference type="PANTHER" id="PTHR21624">
    <property type="entry name" value="STEROL DESATURASE-RELATED PROTEIN"/>
    <property type="match status" value="1"/>
</dbReference>
<dbReference type="AlphaFoldDB" id="A0A221KJ95"/>
<gene>
    <name evidence="9" type="ORF">VITFI_CDS3140</name>
</gene>
<reference evidence="9 10" key="1">
    <citation type="submission" date="2017-07" db="EMBL/GenBank/DDBJ databases">
        <title>Complete Genome Sequence of the cosmetic ferment Vitreoscilla filiformis (ATCC15551).</title>
        <authorList>
            <person name="Contreras S."/>
            <person name="Sagory-Zalkind P."/>
            <person name="Blanquart H."/>
            <person name="Iltis A."/>
            <person name="Morand S.C."/>
        </authorList>
    </citation>
    <scope>NUCLEOTIDE SEQUENCE [LARGE SCALE GENOMIC DNA]</scope>
    <source>
        <strain evidence="9 10">ATCC 15551</strain>
    </source>
</reference>
<feature type="domain" description="Fatty acid hydroxylase" evidence="8">
    <location>
        <begin position="95"/>
        <end position="232"/>
    </location>
</feature>
<keyword evidence="6 7" id="KW-0472">Membrane</keyword>
<dbReference type="GO" id="GO:0005506">
    <property type="term" value="F:iron ion binding"/>
    <property type="evidence" value="ECO:0007669"/>
    <property type="project" value="InterPro"/>
</dbReference>
<evidence type="ECO:0000256" key="5">
    <source>
        <dbReference type="ARBA" id="ARBA00023098"/>
    </source>
</evidence>
<evidence type="ECO:0000313" key="10">
    <source>
        <dbReference type="Proteomes" id="UP000199729"/>
    </source>
</evidence>
<protein>
    <submittedName>
        <fullName evidence="9">Sterol desaturase</fullName>
    </submittedName>
</protein>
<dbReference type="PANTHER" id="PTHR21624:SF1">
    <property type="entry name" value="ALKYLGLYCEROL MONOOXYGENASE"/>
    <property type="match status" value="1"/>
</dbReference>
<dbReference type="GO" id="GO:0012505">
    <property type="term" value="C:endomembrane system"/>
    <property type="evidence" value="ECO:0007669"/>
    <property type="project" value="UniProtKB-SubCell"/>
</dbReference>
<dbReference type="InterPro" id="IPR006694">
    <property type="entry name" value="Fatty_acid_hydroxylase"/>
</dbReference>
<keyword evidence="4" id="KW-0560">Oxidoreductase</keyword>
<evidence type="ECO:0000256" key="3">
    <source>
        <dbReference type="ARBA" id="ARBA00022989"/>
    </source>
</evidence>
<keyword evidence="3 7" id="KW-1133">Transmembrane helix</keyword>
<dbReference type="GO" id="GO:0050479">
    <property type="term" value="F:glyceryl-ether monooxygenase activity"/>
    <property type="evidence" value="ECO:0007669"/>
    <property type="project" value="TreeGrafter"/>
</dbReference>
<evidence type="ECO:0000256" key="1">
    <source>
        <dbReference type="ARBA" id="ARBA00004127"/>
    </source>
</evidence>
<dbReference type="RefSeq" id="WP_198301527.1">
    <property type="nucleotide sequence ID" value="NZ_CP022423.1"/>
</dbReference>
<dbReference type="InterPro" id="IPR051689">
    <property type="entry name" value="Sterol_desaturase/TMEM195"/>
</dbReference>
<evidence type="ECO:0000256" key="4">
    <source>
        <dbReference type="ARBA" id="ARBA00023002"/>
    </source>
</evidence>
<evidence type="ECO:0000259" key="8">
    <source>
        <dbReference type="Pfam" id="PF04116"/>
    </source>
</evidence>
<dbReference type="GO" id="GO:0008610">
    <property type="term" value="P:lipid biosynthetic process"/>
    <property type="evidence" value="ECO:0007669"/>
    <property type="project" value="InterPro"/>
</dbReference>
<evidence type="ECO:0000313" key="9">
    <source>
        <dbReference type="EMBL" id="ASM78917.1"/>
    </source>
</evidence>
<dbReference type="EMBL" id="CP022423">
    <property type="protein sequence ID" value="ASM78917.1"/>
    <property type="molecule type" value="Genomic_DNA"/>
</dbReference>
<sequence>MYIAAEAAGTFGPVGTAYPVYLGSLITVLLLLERWMPMRPDWGMTRTLFFVRDLPMLVVNGAAMVAATHGITWLVGHRVLCSLGASGLPWPVQALIAAALADLAWYGLHRYCHEGRGRLGRWMWRTHVLHHLPEQVYVFMHAAGHPIQSAYVRIVLLLPAIGLGLTPEAAFAAAVFNGFQGLVSHFNVDIRAGWLNRVFIGTELHRFHHSADPAEARNYAAVFSVWDQLFGSYRLPGVAPAALGVPDRTAYPANTQWLQLLALPLRSASPAQRREP</sequence>
<evidence type="ECO:0000256" key="7">
    <source>
        <dbReference type="SAM" id="Phobius"/>
    </source>
</evidence>
<keyword evidence="5" id="KW-0443">Lipid metabolism</keyword>
<dbReference type="Proteomes" id="UP000199729">
    <property type="component" value="Chromosome"/>
</dbReference>
<evidence type="ECO:0000256" key="6">
    <source>
        <dbReference type="ARBA" id="ARBA00023136"/>
    </source>
</evidence>
<evidence type="ECO:0000256" key="2">
    <source>
        <dbReference type="ARBA" id="ARBA00022692"/>
    </source>
</evidence>
<proteinExistence type="predicted"/>
<feature type="transmembrane region" description="Helical" evidence="7">
    <location>
        <begin position="57"/>
        <end position="76"/>
    </location>
</feature>
<accession>A0A221KJ95</accession>
<name>A0A221KJ95_VITFI</name>
<dbReference type="GO" id="GO:0006643">
    <property type="term" value="P:membrane lipid metabolic process"/>
    <property type="evidence" value="ECO:0007669"/>
    <property type="project" value="TreeGrafter"/>
</dbReference>
<organism evidence="9 10">
    <name type="scientific">Vitreoscilla filiformis</name>
    <dbReference type="NCBI Taxonomy" id="63"/>
    <lineage>
        <taxon>Bacteria</taxon>
        <taxon>Pseudomonadati</taxon>
        <taxon>Pseudomonadota</taxon>
        <taxon>Betaproteobacteria</taxon>
        <taxon>Neisseriales</taxon>
        <taxon>Neisseriaceae</taxon>
        <taxon>Vitreoscilla</taxon>
    </lineage>
</organism>
<feature type="transmembrane region" description="Helical" evidence="7">
    <location>
        <begin position="88"/>
        <end position="108"/>
    </location>
</feature>
<feature type="transmembrane region" description="Helical" evidence="7">
    <location>
        <begin position="18"/>
        <end position="36"/>
    </location>
</feature>